<dbReference type="Proteomes" id="UP001218188">
    <property type="component" value="Unassembled WGS sequence"/>
</dbReference>
<gene>
    <name evidence="1" type="ORF">C8F04DRAFT_1400650</name>
</gene>
<organism evidence="1 2">
    <name type="scientific">Mycena alexandri</name>
    <dbReference type="NCBI Taxonomy" id="1745969"/>
    <lineage>
        <taxon>Eukaryota</taxon>
        <taxon>Fungi</taxon>
        <taxon>Dikarya</taxon>
        <taxon>Basidiomycota</taxon>
        <taxon>Agaricomycotina</taxon>
        <taxon>Agaricomycetes</taxon>
        <taxon>Agaricomycetidae</taxon>
        <taxon>Agaricales</taxon>
        <taxon>Marasmiineae</taxon>
        <taxon>Mycenaceae</taxon>
        <taxon>Mycena</taxon>
    </lineage>
</organism>
<dbReference type="EMBL" id="JARJCM010000154">
    <property type="protein sequence ID" value="KAJ7025370.1"/>
    <property type="molecule type" value="Genomic_DNA"/>
</dbReference>
<dbReference type="InterPro" id="IPR032675">
    <property type="entry name" value="LRR_dom_sf"/>
</dbReference>
<evidence type="ECO:0000313" key="2">
    <source>
        <dbReference type="Proteomes" id="UP001218188"/>
    </source>
</evidence>
<proteinExistence type="predicted"/>
<sequence>MDSFSHLETLAVVAGEDQDHKSYLYYRYRDSTSYSLTQLVELLRLCTNLVECTLHNFTTLSEYIGTETVVLPSLVCLKLGMTANVHELKSEDGILKHLSLPSLETLFLPFNNISSYDFSLFLRRSSPPLRKLVIGDQCDEFSLDELDKWLHLVPSLEHIELYVRDRTFADDLFAALGDSQSDLLPKLRNLVIYHGFSTIFESAYQLLFQSLSNRRAKLELRNSSSIQAQCACLP</sequence>
<dbReference type="Gene3D" id="3.80.10.10">
    <property type="entry name" value="Ribonuclease Inhibitor"/>
    <property type="match status" value="1"/>
</dbReference>
<name>A0AAD6WUK2_9AGAR</name>
<protein>
    <submittedName>
        <fullName evidence="1">Uncharacterized protein</fullName>
    </submittedName>
</protein>
<dbReference type="AlphaFoldDB" id="A0AAD6WUK2"/>
<keyword evidence="2" id="KW-1185">Reference proteome</keyword>
<accession>A0AAD6WUK2</accession>
<dbReference type="SUPFAM" id="SSF52047">
    <property type="entry name" value="RNI-like"/>
    <property type="match status" value="1"/>
</dbReference>
<evidence type="ECO:0000313" key="1">
    <source>
        <dbReference type="EMBL" id="KAJ7025370.1"/>
    </source>
</evidence>
<reference evidence="1" key="1">
    <citation type="submission" date="2023-03" db="EMBL/GenBank/DDBJ databases">
        <title>Massive genome expansion in bonnet fungi (Mycena s.s.) driven by repeated elements and novel gene families across ecological guilds.</title>
        <authorList>
            <consortium name="Lawrence Berkeley National Laboratory"/>
            <person name="Harder C.B."/>
            <person name="Miyauchi S."/>
            <person name="Viragh M."/>
            <person name="Kuo A."/>
            <person name="Thoen E."/>
            <person name="Andreopoulos B."/>
            <person name="Lu D."/>
            <person name="Skrede I."/>
            <person name="Drula E."/>
            <person name="Henrissat B."/>
            <person name="Morin E."/>
            <person name="Kohler A."/>
            <person name="Barry K."/>
            <person name="LaButti K."/>
            <person name="Morin E."/>
            <person name="Salamov A."/>
            <person name="Lipzen A."/>
            <person name="Mereny Z."/>
            <person name="Hegedus B."/>
            <person name="Baldrian P."/>
            <person name="Stursova M."/>
            <person name="Weitz H."/>
            <person name="Taylor A."/>
            <person name="Grigoriev I.V."/>
            <person name="Nagy L.G."/>
            <person name="Martin F."/>
            <person name="Kauserud H."/>
        </authorList>
    </citation>
    <scope>NUCLEOTIDE SEQUENCE</scope>
    <source>
        <strain evidence="1">CBHHK200</strain>
    </source>
</reference>
<comment type="caution">
    <text evidence="1">The sequence shown here is derived from an EMBL/GenBank/DDBJ whole genome shotgun (WGS) entry which is preliminary data.</text>
</comment>